<reference evidence="1" key="1">
    <citation type="journal article" date="2013" name="Nat. Commun.">
        <title>Whole-genome sequencing of Oryza brachyantha reveals mechanisms underlying Oryza genome evolution.</title>
        <authorList>
            <person name="Chen J."/>
            <person name="Huang Q."/>
            <person name="Gao D."/>
            <person name="Wang J."/>
            <person name="Lang Y."/>
            <person name="Liu T."/>
            <person name="Li B."/>
            <person name="Bai Z."/>
            <person name="Luis Goicoechea J."/>
            <person name="Liang C."/>
            <person name="Chen C."/>
            <person name="Zhang W."/>
            <person name="Sun S."/>
            <person name="Liao Y."/>
            <person name="Zhang X."/>
            <person name="Yang L."/>
            <person name="Song C."/>
            <person name="Wang M."/>
            <person name="Shi J."/>
            <person name="Liu G."/>
            <person name="Liu J."/>
            <person name="Zhou H."/>
            <person name="Zhou W."/>
            <person name="Yu Q."/>
            <person name="An N."/>
            <person name="Chen Y."/>
            <person name="Cai Q."/>
            <person name="Wang B."/>
            <person name="Liu B."/>
            <person name="Min J."/>
            <person name="Huang Y."/>
            <person name="Wu H."/>
            <person name="Li Z."/>
            <person name="Zhang Y."/>
            <person name="Yin Y."/>
            <person name="Song W."/>
            <person name="Jiang J."/>
            <person name="Jackson S.A."/>
            <person name="Wing R.A."/>
            <person name="Wang J."/>
            <person name="Chen M."/>
        </authorList>
    </citation>
    <scope>NUCLEOTIDE SEQUENCE [LARGE SCALE GENOMIC DNA]</scope>
    <source>
        <strain evidence="1">cv. IRGC 101232</strain>
    </source>
</reference>
<dbReference type="HOGENOM" id="CLU_2744042_0_0_1"/>
<organism evidence="1">
    <name type="scientific">Oryza brachyantha</name>
    <name type="common">malo sina</name>
    <dbReference type="NCBI Taxonomy" id="4533"/>
    <lineage>
        <taxon>Eukaryota</taxon>
        <taxon>Viridiplantae</taxon>
        <taxon>Streptophyta</taxon>
        <taxon>Embryophyta</taxon>
        <taxon>Tracheophyta</taxon>
        <taxon>Spermatophyta</taxon>
        <taxon>Magnoliopsida</taxon>
        <taxon>Liliopsida</taxon>
        <taxon>Poales</taxon>
        <taxon>Poaceae</taxon>
        <taxon>BOP clade</taxon>
        <taxon>Oryzoideae</taxon>
        <taxon>Oryzeae</taxon>
        <taxon>Oryzinae</taxon>
        <taxon>Oryza</taxon>
    </lineage>
</organism>
<proteinExistence type="predicted"/>
<dbReference type="Proteomes" id="UP000006038">
    <property type="component" value="Chromosome 10"/>
</dbReference>
<reference evidence="1" key="2">
    <citation type="submission" date="2013-04" db="UniProtKB">
        <authorList>
            <consortium name="EnsemblPlants"/>
        </authorList>
    </citation>
    <scope>IDENTIFICATION</scope>
</reference>
<dbReference type="Gramene" id="OB10G16330.1">
    <property type="protein sequence ID" value="OB10G16330.1"/>
    <property type="gene ID" value="OB10G16330"/>
</dbReference>
<dbReference type="AlphaFoldDB" id="J3N285"/>
<evidence type="ECO:0000313" key="1">
    <source>
        <dbReference type="EnsemblPlants" id="OB10G16330.1"/>
    </source>
</evidence>
<evidence type="ECO:0000313" key="2">
    <source>
        <dbReference type="Proteomes" id="UP000006038"/>
    </source>
</evidence>
<name>J3N285_ORYBR</name>
<protein>
    <submittedName>
        <fullName evidence="1">Uncharacterized protein</fullName>
    </submittedName>
</protein>
<accession>J3N285</accession>
<keyword evidence="2" id="KW-1185">Reference proteome</keyword>
<sequence length="71" mass="7521">MVLKVSPRQSLHARQSIAVAQPLQYSLLFLSPSCSSSPSLCCLLDLYSSSSPILCSSSPLPPVLPHPSPSL</sequence>
<dbReference type="EnsemblPlants" id="OB10G16330.1">
    <property type="protein sequence ID" value="OB10G16330.1"/>
    <property type="gene ID" value="OB10G16330"/>
</dbReference>